<comment type="caution">
    <text evidence="1">The sequence shown here is derived from an EMBL/GenBank/DDBJ whole genome shotgun (WGS) entry which is preliminary data.</text>
</comment>
<name>A0ABT5LPA1_9GAMM</name>
<gene>
    <name evidence="1" type="ORF">PSI14_01495</name>
</gene>
<sequence>MTLLCIHGRPLLAKQLFVMTITKLRLQPYIRTLVEAVACFRGTRSSPAASWRPLAKCLASPTDASVEFPVPVP</sequence>
<dbReference type="EMBL" id="JAQRFN010000001">
    <property type="protein sequence ID" value="MDC9595581.1"/>
    <property type="molecule type" value="Genomic_DNA"/>
</dbReference>
<keyword evidence="2" id="KW-1185">Reference proteome</keyword>
<evidence type="ECO:0000313" key="1">
    <source>
        <dbReference type="EMBL" id="MDC9595581.1"/>
    </source>
</evidence>
<evidence type="ECO:0000313" key="2">
    <source>
        <dbReference type="Proteomes" id="UP001220225"/>
    </source>
</evidence>
<evidence type="ECO:0008006" key="3">
    <source>
        <dbReference type="Google" id="ProtNLM"/>
    </source>
</evidence>
<organism evidence="1 2">
    <name type="scientific">Xenorhabdus anantnagensis</name>
    <dbReference type="NCBI Taxonomy" id="3025875"/>
    <lineage>
        <taxon>Bacteria</taxon>
        <taxon>Pseudomonadati</taxon>
        <taxon>Pseudomonadota</taxon>
        <taxon>Gammaproteobacteria</taxon>
        <taxon>Enterobacterales</taxon>
        <taxon>Morganellaceae</taxon>
        <taxon>Xenorhabdus</taxon>
    </lineage>
</organism>
<reference evidence="1 2" key="1">
    <citation type="submission" date="2023-02" db="EMBL/GenBank/DDBJ databases">
        <title>Entomopathogenic bacteria.</title>
        <authorList>
            <person name="Machado R.A."/>
        </authorList>
    </citation>
    <scope>NUCLEOTIDE SEQUENCE [LARGE SCALE GENOMIC DNA]</scope>
    <source>
        <strain evidence="1 2">XENO-2</strain>
    </source>
</reference>
<dbReference type="RefSeq" id="WP_273574065.1">
    <property type="nucleotide sequence ID" value="NZ_JAQRFN010000001.1"/>
</dbReference>
<accession>A0ABT5LPA1</accession>
<dbReference type="Proteomes" id="UP001220225">
    <property type="component" value="Unassembled WGS sequence"/>
</dbReference>
<protein>
    <recommendedName>
        <fullName evidence="3">Transposase</fullName>
    </recommendedName>
</protein>
<proteinExistence type="predicted"/>